<gene>
    <name evidence="1" type="ORF">DYU05_03650</name>
</gene>
<comment type="caution">
    <text evidence="1">The sequence shown here is derived from an EMBL/GenBank/DDBJ whole genome shotgun (WGS) entry which is preliminary data.</text>
</comment>
<name>A0A3E2NUM3_9SPHI</name>
<keyword evidence="2" id="KW-1185">Reference proteome</keyword>
<dbReference type="EMBL" id="QWDE01000001">
    <property type="protein sequence ID" value="RFZ84714.1"/>
    <property type="molecule type" value="Genomic_DNA"/>
</dbReference>
<dbReference type="OrthoDB" id="795633at2"/>
<dbReference type="Proteomes" id="UP000260823">
    <property type="component" value="Unassembled WGS sequence"/>
</dbReference>
<organism evidence="1 2">
    <name type="scientific">Mucilaginibacter terrenus</name>
    <dbReference type="NCBI Taxonomy" id="2482727"/>
    <lineage>
        <taxon>Bacteria</taxon>
        <taxon>Pseudomonadati</taxon>
        <taxon>Bacteroidota</taxon>
        <taxon>Sphingobacteriia</taxon>
        <taxon>Sphingobacteriales</taxon>
        <taxon>Sphingobacteriaceae</taxon>
        <taxon>Mucilaginibacter</taxon>
    </lineage>
</organism>
<evidence type="ECO:0000313" key="1">
    <source>
        <dbReference type="EMBL" id="RFZ84714.1"/>
    </source>
</evidence>
<evidence type="ECO:0000313" key="2">
    <source>
        <dbReference type="Proteomes" id="UP000260823"/>
    </source>
</evidence>
<accession>A0A3E2NUM3</accession>
<evidence type="ECO:0008006" key="3">
    <source>
        <dbReference type="Google" id="ProtNLM"/>
    </source>
</evidence>
<dbReference type="RefSeq" id="WP_117381616.1">
    <property type="nucleotide sequence ID" value="NZ_QWDE01000001.1"/>
</dbReference>
<protein>
    <recommendedName>
        <fullName evidence="3">Outer membrane protein beta-barrel domain-containing protein</fullName>
    </recommendedName>
</protein>
<dbReference type="AlphaFoldDB" id="A0A3E2NUM3"/>
<proteinExistence type="predicted"/>
<sequence length="179" mass="19204">MKITIITGVLSVLMYTVASAQMKSSFGLGAGVNQPLAAGFKIGWGAIAQGSIRLNDKLGLVPAIGYERLNAETNHTYTINNAIYITRKADILYGGLTLKYYISNCISVKPGAMGYIVTGSDDIVAGVSPSFALAYEPTINNKKNIEISLRADAIKLRTNPGDTRGIVGLRLAYNFALRR</sequence>
<reference evidence="1 2" key="1">
    <citation type="submission" date="2018-08" db="EMBL/GenBank/DDBJ databases">
        <title>Mucilaginibacter terrae sp. nov., isolated from manganese diggings.</title>
        <authorList>
            <person name="Huang Y."/>
            <person name="Zhou Z."/>
        </authorList>
    </citation>
    <scope>NUCLEOTIDE SEQUENCE [LARGE SCALE GENOMIC DNA]</scope>
    <source>
        <strain evidence="1 2">ZH6</strain>
    </source>
</reference>